<organism evidence="3 4">
    <name type="scientific">Electrophorus electricus</name>
    <name type="common">Electric eel</name>
    <name type="synonym">Gymnotus electricus</name>
    <dbReference type="NCBI Taxonomy" id="8005"/>
    <lineage>
        <taxon>Eukaryota</taxon>
        <taxon>Metazoa</taxon>
        <taxon>Chordata</taxon>
        <taxon>Craniata</taxon>
        <taxon>Vertebrata</taxon>
        <taxon>Euteleostomi</taxon>
        <taxon>Actinopterygii</taxon>
        <taxon>Neopterygii</taxon>
        <taxon>Teleostei</taxon>
        <taxon>Ostariophysi</taxon>
        <taxon>Gymnotiformes</taxon>
        <taxon>Gymnotoidei</taxon>
        <taxon>Gymnotidae</taxon>
        <taxon>Electrophorus</taxon>
    </lineage>
</organism>
<reference evidence="3" key="2">
    <citation type="submission" date="2025-08" db="UniProtKB">
        <authorList>
            <consortium name="Ensembl"/>
        </authorList>
    </citation>
    <scope>IDENTIFICATION</scope>
</reference>
<evidence type="ECO:0000256" key="1">
    <source>
        <dbReference type="ARBA" id="ARBA00022991"/>
    </source>
</evidence>
<reference evidence="3 4" key="1">
    <citation type="submission" date="2020-05" db="EMBL/GenBank/DDBJ databases">
        <title>Electrophorus electricus (electric eel) genome, fEleEle1, primary haplotype.</title>
        <authorList>
            <person name="Myers G."/>
            <person name="Meyer A."/>
            <person name="Fedrigo O."/>
            <person name="Formenti G."/>
            <person name="Rhie A."/>
            <person name="Tracey A."/>
            <person name="Sims Y."/>
            <person name="Jarvis E.D."/>
        </authorList>
    </citation>
    <scope>NUCLEOTIDE SEQUENCE [LARGE SCALE GENOMIC DNA]</scope>
</reference>
<dbReference type="InterPro" id="IPR014729">
    <property type="entry name" value="Rossmann-like_a/b/a_fold"/>
</dbReference>
<dbReference type="Gene3D" id="3.40.50.620">
    <property type="entry name" value="HUPs"/>
    <property type="match status" value="1"/>
</dbReference>
<dbReference type="SUPFAM" id="SSF52425">
    <property type="entry name" value="Cryptochrome/photolyase, N-terminal domain"/>
    <property type="match status" value="1"/>
</dbReference>
<keyword evidence="4" id="KW-1185">Reference proteome</keyword>
<dbReference type="PROSITE" id="PS51645">
    <property type="entry name" value="PHR_CRY_ALPHA_BETA"/>
    <property type="match status" value="1"/>
</dbReference>
<dbReference type="AlphaFoldDB" id="A0AAY5EI66"/>
<evidence type="ECO:0000259" key="2">
    <source>
        <dbReference type="PROSITE" id="PS51645"/>
    </source>
</evidence>
<keyword evidence="1" id="KW-0157">Chromophore</keyword>
<accession>A0AAY5EI66</accession>
<dbReference type="Proteomes" id="UP000314983">
    <property type="component" value="Chromosome 20"/>
</dbReference>
<feature type="domain" description="Photolyase/cryptochrome alpha/beta" evidence="2">
    <location>
        <begin position="3"/>
        <end position="43"/>
    </location>
</feature>
<dbReference type="InterPro" id="IPR036155">
    <property type="entry name" value="Crypto/Photolyase_N_sf"/>
</dbReference>
<dbReference type="InterPro" id="IPR006050">
    <property type="entry name" value="DNA_photolyase_N"/>
</dbReference>
<proteinExistence type="predicted"/>
<evidence type="ECO:0000313" key="4">
    <source>
        <dbReference type="Proteomes" id="UP000314983"/>
    </source>
</evidence>
<evidence type="ECO:0000313" key="3">
    <source>
        <dbReference type="Ensembl" id="ENSEEEP00000056269.1"/>
    </source>
</evidence>
<sequence>MIVNSIHWFRKGLGLQDNPVLLEAVRGEDRRCVFPGPLVGWVI</sequence>
<protein>
    <recommendedName>
        <fullName evidence="2">Photolyase/cryptochrome alpha/beta domain-containing protein</fullName>
    </recommendedName>
</protein>
<reference evidence="3" key="3">
    <citation type="submission" date="2025-09" db="UniProtKB">
        <authorList>
            <consortium name="Ensembl"/>
        </authorList>
    </citation>
    <scope>IDENTIFICATION</scope>
</reference>
<dbReference type="Ensembl" id="ENSEEET00000062239.1">
    <property type="protein sequence ID" value="ENSEEEP00000056269.1"/>
    <property type="gene ID" value="ENSEEEG00000028318.1"/>
</dbReference>
<name>A0AAY5EI66_ELEEL</name>